<dbReference type="Pfam" id="PF07833">
    <property type="entry name" value="Cu_amine_oxidN1"/>
    <property type="match status" value="1"/>
</dbReference>
<evidence type="ECO:0000313" key="2">
    <source>
        <dbReference type="EMBL" id="WDH82573.1"/>
    </source>
</evidence>
<organism evidence="2 3">
    <name type="scientific">Paenibacillus urinalis</name>
    <dbReference type="NCBI Taxonomy" id="521520"/>
    <lineage>
        <taxon>Bacteria</taxon>
        <taxon>Bacillati</taxon>
        <taxon>Bacillota</taxon>
        <taxon>Bacilli</taxon>
        <taxon>Bacillales</taxon>
        <taxon>Paenibacillaceae</taxon>
        <taxon>Paenibacillus</taxon>
    </lineage>
</organism>
<reference evidence="2" key="1">
    <citation type="submission" date="2023-02" db="EMBL/GenBank/DDBJ databases">
        <title>Pathogen: clinical or host-associated sample.</title>
        <authorList>
            <person name="Hergert J."/>
            <person name="Casey R."/>
            <person name="Wagner J."/>
            <person name="Young E.L."/>
            <person name="Oakeson K.F."/>
        </authorList>
    </citation>
    <scope>NUCLEOTIDE SEQUENCE</scope>
    <source>
        <strain evidence="2">2022CK-00830</strain>
    </source>
</reference>
<accession>A0AAX3MYX6</accession>
<evidence type="ECO:0000313" key="3">
    <source>
        <dbReference type="Proteomes" id="UP001220962"/>
    </source>
</evidence>
<dbReference type="EMBL" id="CP118101">
    <property type="protein sequence ID" value="WDH82573.1"/>
    <property type="molecule type" value="Genomic_DNA"/>
</dbReference>
<evidence type="ECO:0000259" key="1">
    <source>
        <dbReference type="Pfam" id="PF07833"/>
    </source>
</evidence>
<feature type="domain" description="Copper amine oxidase-like N-terminal" evidence="1">
    <location>
        <begin position="392"/>
        <end position="479"/>
    </location>
</feature>
<proteinExistence type="predicted"/>
<sequence>MLVVLTGCQSVGGFDVNSAILGSKEKLYQPMESRQTLDLEVTPSANATAEDKEMIDLLNSISVHIDSAKSEDMDHASVTGSVYYLDNEIPFLFSMDKAGFALDIEGAEKPVYFSLGEEIETPEMTEYYEQVEDVTWELASFLVKHLPNPDTISVAKAQETVNGEQLDLTQLHVELSGTEMVELIRPFLTSIAEDEEGLKQLIGNLYDAISVMFVAIEAEDESLEGASEFLSPESKDTTVAMIHGAITGYLDEFLLDYDQEVEKLFNETPELKTVFGDDTNLTVDYYFDSELNARKSDMELKVAIPASDELPVSEIKLVNTSEIWNYGTEVKADQVDTSSGVLDVMYGEATTGEILRNFEGSAPVHELLLNSGMTSMFTYLDPEDEYYGLVNNDGTGFVALRYFADQFEADVKWTKGSNQIVVTNDLTLAQSTYTLGSKQAVVNGEKVTLPSAPYMEHGMVYVPLRSIAEALDATVTFEDGWYAVERK</sequence>
<dbReference type="RefSeq" id="WP_274359198.1">
    <property type="nucleotide sequence ID" value="NZ_CP118101.1"/>
</dbReference>
<dbReference type="Proteomes" id="UP001220962">
    <property type="component" value="Chromosome"/>
</dbReference>
<dbReference type="SUPFAM" id="SSF55383">
    <property type="entry name" value="Copper amine oxidase, domain N"/>
    <property type="match status" value="1"/>
</dbReference>
<dbReference type="AlphaFoldDB" id="A0AAX3MYX6"/>
<dbReference type="InterPro" id="IPR012854">
    <property type="entry name" value="Cu_amine_oxidase-like_N"/>
</dbReference>
<name>A0AAX3MYX6_9BACL</name>
<protein>
    <submittedName>
        <fullName evidence="2">Copper amine oxidase N-terminal domain-containing protein</fullName>
    </submittedName>
</protein>
<gene>
    <name evidence="2" type="ORF">PUW23_24520</name>
</gene>
<dbReference type="InterPro" id="IPR036582">
    <property type="entry name" value="Mao_N_sf"/>
</dbReference>
<dbReference type="Gene3D" id="3.30.457.10">
    <property type="entry name" value="Copper amine oxidase-like, N-terminal domain"/>
    <property type="match status" value="1"/>
</dbReference>